<evidence type="ECO:0000313" key="1">
    <source>
        <dbReference type="EMBL" id="VXD22051.1"/>
    </source>
</evidence>
<sequence length="66" mass="7419">MNTLHPFPLPDPDNSSVSPLAVLSGELIHIIYPNGKVEMTTAKNIEKNPTEHNLETCVVWGRFEEF</sequence>
<reference evidence="1" key="1">
    <citation type="submission" date="2019-10" db="EMBL/GenBank/DDBJ databases">
        <authorList>
            <consortium name="Genoscope - CEA"/>
            <person name="William W."/>
        </authorList>
    </citation>
    <scope>NUCLEOTIDE SEQUENCE [LARGE SCALE GENOMIC DNA]</scope>
    <source>
        <strain evidence="1">BBR_PRJEB10994</strain>
    </source>
</reference>
<proteinExistence type="predicted"/>
<organism evidence="1 2">
    <name type="scientific">Planktothrix paucivesiculata PCC 9631</name>
    <dbReference type="NCBI Taxonomy" id="671071"/>
    <lineage>
        <taxon>Bacteria</taxon>
        <taxon>Bacillati</taxon>
        <taxon>Cyanobacteriota</taxon>
        <taxon>Cyanophyceae</taxon>
        <taxon>Oscillatoriophycideae</taxon>
        <taxon>Oscillatoriales</taxon>
        <taxon>Microcoleaceae</taxon>
        <taxon>Planktothrix</taxon>
    </lineage>
</organism>
<comment type="caution">
    <text evidence="1">The sequence shown here is derived from an EMBL/GenBank/DDBJ whole genome shotgun (WGS) entry which is preliminary data.</text>
</comment>
<dbReference type="Proteomes" id="UP000182190">
    <property type="component" value="Unassembled WGS sequence"/>
</dbReference>
<dbReference type="OrthoDB" id="464305at2"/>
<evidence type="ECO:0000313" key="2">
    <source>
        <dbReference type="Proteomes" id="UP000182190"/>
    </source>
</evidence>
<protein>
    <submittedName>
        <fullName evidence="1">Uncharacterized protein</fullName>
    </submittedName>
</protein>
<accession>A0A7Z9BSQ7</accession>
<name>A0A7Z9BSQ7_9CYAN</name>
<keyword evidence="2" id="KW-1185">Reference proteome</keyword>
<dbReference type="AlphaFoldDB" id="A0A7Z9BSQ7"/>
<gene>
    <name evidence="1" type="ORF">PL9631_610029</name>
</gene>
<dbReference type="EMBL" id="CZCS02000203">
    <property type="protein sequence ID" value="VXD22051.1"/>
    <property type="molecule type" value="Genomic_DNA"/>
</dbReference>
<dbReference type="RefSeq" id="WP_083620171.1">
    <property type="nucleotide sequence ID" value="NZ_LR735013.1"/>
</dbReference>